<evidence type="ECO:0000313" key="2">
    <source>
        <dbReference type="EMBL" id="KAK1414945.1"/>
    </source>
</evidence>
<reference evidence="2" key="1">
    <citation type="journal article" date="2023" name="bioRxiv">
        <title>Improved chromosome-level genome assembly for marigold (Tagetes erecta).</title>
        <authorList>
            <person name="Jiang F."/>
            <person name="Yuan L."/>
            <person name="Wang S."/>
            <person name="Wang H."/>
            <person name="Xu D."/>
            <person name="Wang A."/>
            <person name="Fan W."/>
        </authorList>
    </citation>
    <scope>NUCLEOTIDE SEQUENCE</scope>
    <source>
        <strain evidence="2">WSJ</strain>
        <tissue evidence="2">Leaf</tissue>
    </source>
</reference>
<protein>
    <submittedName>
        <fullName evidence="2">Uncharacterized protein</fullName>
    </submittedName>
</protein>
<proteinExistence type="predicted"/>
<keyword evidence="1" id="KW-0732">Signal</keyword>
<evidence type="ECO:0000313" key="3">
    <source>
        <dbReference type="Proteomes" id="UP001229421"/>
    </source>
</evidence>
<feature type="chain" id="PRO_5042091983" evidence="1">
    <location>
        <begin position="20"/>
        <end position="73"/>
    </location>
</feature>
<dbReference type="EMBL" id="JAUHHV010000008">
    <property type="protein sequence ID" value="KAK1414945.1"/>
    <property type="molecule type" value="Genomic_DNA"/>
</dbReference>
<dbReference type="Proteomes" id="UP001229421">
    <property type="component" value="Unassembled WGS sequence"/>
</dbReference>
<sequence length="73" mass="8645">MALELNLIVTIVHLQQVQCKSMDNLAFCNAYSDFWIIPHKRNILEIDFNKVILQNHLNITRCEEWANKDVVFE</sequence>
<organism evidence="2 3">
    <name type="scientific">Tagetes erecta</name>
    <name type="common">African marigold</name>
    <dbReference type="NCBI Taxonomy" id="13708"/>
    <lineage>
        <taxon>Eukaryota</taxon>
        <taxon>Viridiplantae</taxon>
        <taxon>Streptophyta</taxon>
        <taxon>Embryophyta</taxon>
        <taxon>Tracheophyta</taxon>
        <taxon>Spermatophyta</taxon>
        <taxon>Magnoliopsida</taxon>
        <taxon>eudicotyledons</taxon>
        <taxon>Gunneridae</taxon>
        <taxon>Pentapetalae</taxon>
        <taxon>asterids</taxon>
        <taxon>campanulids</taxon>
        <taxon>Asterales</taxon>
        <taxon>Asteraceae</taxon>
        <taxon>Asteroideae</taxon>
        <taxon>Heliantheae alliance</taxon>
        <taxon>Tageteae</taxon>
        <taxon>Tagetes</taxon>
    </lineage>
</organism>
<feature type="signal peptide" evidence="1">
    <location>
        <begin position="1"/>
        <end position="19"/>
    </location>
</feature>
<gene>
    <name evidence="2" type="ORF">QVD17_30711</name>
</gene>
<name>A0AAD8NG77_TARER</name>
<accession>A0AAD8NG77</accession>
<keyword evidence="3" id="KW-1185">Reference proteome</keyword>
<comment type="caution">
    <text evidence="2">The sequence shown here is derived from an EMBL/GenBank/DDBJ whole genome shotgun (WGS) entry which is preliminary data.</text>
</comment>
<evidence type="ECO:0000256" key="1">
    <source>
        <dbReference type="SAM" id="SignalP"/>
    </source>
</evidence>
<dbReference type="AlphaFoldDB" id="A0AAD8NG77"/>